<reference evidence="1" key="1">
    <citation type="submission" date="2010-07" db="EMBL/GenBank/DDBJ databases">
        <authorList>
            <person name="Muzny D."/>
            <person name="Qin X."/>
            <person name="Deng J."/>
            <person name="Jiang H."/>
            <person name="Liu Y."/>
            <person name="Qu J."/>
            <person name="Song X.-Z."/>
            <person name="Zhang L."/>
            <person name="Thornton R."/>
            <person name="Coyle M."/>
            <person name="Francisco L."/>
            <person name="Jackson L."/>
            <person name="Javaid M."/>
            <person name="Korchina V."/>
            <person name="Kovar C."/>
            <person name="Mata R."/>
            <person name="Mathew T."/>
            <person name="Ngo R."/>
            <person name="Nguyen L."/>
            <person name="Nguyen N."/>
            <person name="Okwuonu G."/>
            <person name="Ongeri F."/>
            <person name="Pham C."/>
            <person name="Simmons D."/>
            <person name="Wilczek-Boney K."/>
            <person name="Hale W."/>
            <person name="Jakkamsetti A."/>
            <person name="Pham P."/>
            <person name="Ruth R."/>
            <person name="San Lucas F."/>
            <person name="Warren J."/>
            <person name="Zhang J."/>
            <person name="Zhao Z."/>
            <person name="Zhou C."/>
            <person name="Zhu D."/>
            <person name="Lee S."/>
            <person name="Bess C."/>
            <person name="Blankenburg K."/>
            <person name="Forbes L."/>
            <person name="Fu Q."/>
            <person name="Gubbala S."/>
            <person name="Hirani K."/>
            <person name="Jayaseelan J.C."/>
            <person name="Lara F."/>
            <person name="Munidasa M."/>
            <person name="Palculict T."/>
            <person name="Patil S."/>
            <person name="Pu L.-L."/>
            <person name="Saada N."/>
            <person name="Tang L."/>
            <person name="Weissenberger G."/>
            <person name="Zhu Y."/>
            <person name="Hemphill L."/>
            <person name="Shang Y."/>
            <person name="Youmans B."/>
            <person name="Ayvaz T."/>
            <person name="Ross M."/>
            <person name="Santibanez J."/>
            <person name="Aqrawi P."/>
            <person name="Gross S."/>
            <person name="Joshi V."/>
            <person name="Fowler G."/>
            <person name="Nazareth L."/>
            <person name="Reid J."/>
            <person name="Worley K."/>
            <person name="Petrosino J."/>
            <person name="Highlander S."/>
            <person name="Gibbs R."/>
        </authorList>
    </citation>
    <scope>NUCLEOTIDE SEQUENCE [LARGE SCALE GENOMIC DNA]</scope>
    <source>
        <strain evidence="1">DSM 16973</strain>
    </source>
</reference>
<evidence type="ECO:0000313" key="2">
    <source>
        <dbReference type="Proteomes" id="UP000004394"/>
    </source>
</evidence>
<name>E0NRJ2_9BACT</name>
<gene>
    <name evidence="1" type="ORF">HMPREF0658_0793</name>
</gene>
<protein>
    <submittedName>
        <fullName evidence="1">Uncharacterized protein</fullName>
    </submittedName>
</protein>
<accession>E0NRJ2</accession>
<evidence type="ECO:0000313" key="1">
    <source>
        <dbReference type="EMBL" id="EFM02288.1"/>
    </source>
</evidence>
<dbReference type="STRING" id="862515.HMPREF0658_0793"/>
<sequence>MDDDSFYSLAIDFHPVHGNSQNDELIIMAEKANVPQKKLDFISLGGLGFQKRMRNYNPARIFMRIKGYRTAIKTNTDEN</sequence>
<dbReference type="BioCyc" id="PMAR862515-HMP:GMOO-807-MONOMER"/>
<dbReference type="AlphaFoldDB" id="E0NRJ2"/>
<organism evidence="1 2">
    <name type="scientific">Hoylesella marshii DSM 16973 = JCM 13450</name>
    <dbReference type="NCBI Taxonomy" id="862515"/>
    <lineage>
        <taxon>Bacteria</taxon>
        <taxon>Pseudomonadati</taxon>
        <taxon>Bacteroidota</taxon>
        <taxon>Bacteroidia</taxon>
        <taxon>Bacteroidales</taxon>
        <taxon>Prevotellaceae</taxon>
        <taxon>Hoylesella</taxon>
    </lineage>
</organism>
<comment type="caution">
    <text evidence="1">The sequence shown here is derived from an EMBL/GenBank/DDBJ whole genome shotgun (WGS) entry which is preliminary data.</text>
</comment>
<dbReference type="EMBL" id="AEEI01000026">
    <property type="protein sequence ID" value="EFM02288.1"/>
    <property type="molecule type" value="Genomic_DNA"/>
</dbReference>
<proteinExistence type="predicted"/>
<dbReference type="Proteomes" id="UP000004394">
    <property type="component" value="Unassembled WGS sequence"/>
</dbReference>
<keyword evidence="2" id="KW-1185">Reference proteome</keyword>
<dbReference type="HOGENOM" id="CLU_2603074_0_0_10"/>